<feature type="coiled-coil region" evidence="1">
    <location>
        <begin position="32"/>
        <end position="59"/>
    </location>
</feature>
<sequence>MSQATGNKVSLGCGTLILIALIVLLFGNSGGTSDLKREVRALKNELRSLDNKTSELHADVKNIEIQLQSQNEVLRQMNSILSKLSAPPPPAEKMPADPKVESE</sequence>
<keyword evidence="3" id="KW-1133">Transmembrane helix</keyword>
<dbReference type="AlphaFoldDB" id="A0A858RH43"/>
<evidence type="ECO:0000313" key="4">
    <source>
        <dbReference type="EMBL" id="QJE95864.1"/>
    </source>
</evidence>
<feature type="transmembrane region" description="Helical" evidence="3">
    <location>
        <begin position="6"/>
        <end position="27"/>
    </location>
</feature>
<dbReference type="EMBL" id="CP051774">
    <property type="protein sequence ID" value="QJE95864.1"/>
    <property type="molecule type" value="Genomic_DNA"/>
</dbReference>
<protein>
    <submittedName>
        <fullName evidence="4">Uncharacterized protein</fullName>
    </submittedName>
</protein>
<dbReference type="Proteomes" id="UP000501812">
    <property type="component" value="Chromosome"/>
</dbReference>
<keyword evidence="3" id="KW-0812">Transmembrane</keyword>
<accession>A0A858RH43</accession>
<keyword evidence="5" id="KW-1185">Reference proteome</keyword>
<keyword evidence="3" id="KW-0472">Membrane</keyword>
<evidence type="ECO:0000256" key="1">
    <source>
        <dbReference type="SAM" id="Coils"/>
    </source>
</evidence>
<reference evidence="4 5" key="1">
    <citation type="submission" date="2020-04" db="EMBL/GenBank/DDBJ databases">
        <title>Luteolibacter sp. G-1-1-1 isolated from soil.</title>
        <authorList>
            <person name="Dahal R.H."/>
        </authorList>
    </citation>
    <scope>NUCLEOTIDE SEQUENCE [LARGE SCALE GENOMIC DNA]</scope>
    <source>
        <strain evidence="4 5">G-1-1-1</strain>
    </source>
</reference>
<feature type="compositionally biased region" description="Basic and acidic residues" evidence="2">
    <location>
        <begin position="94"/>
        <end position="103"/>
    </location>
</feature>
<gene>
    <name evidence="4" type="ORF">HHL09_08735</name>
</gene>
<dbReference type="KEGG" id="luo:HHL09_08735"/>
<feature type="region of interest" description="Disordered" evidence="2">
    <location>
        <begin position="81"/>
        <end position="103"/>
    </location>
</feature>
<organism evidence="4 5">
    <name type="scientific">Luteolibacter luteus</name>
    <dbReference type="NCBI Taxonomy" id="2728835"/>
    <lineage>
        <taxon>Bacteria</taxon>
        <taxon>Pseudomonadati</taxon>
        <taxon>Verrucomicrobiota</taxon>
        <taxon>Verrucomicrobiia</taxon>
        <taxon>Verrucomicrobiales</taxon>
        <taxon>Verrucomicrobiaceae</taxon>
        <taxon>Luteolibacter</taxon>
    </lineage>
</organism>
<evidence type="ECO:0000313" key="5">
    <source>
        <dbReference type="Proteomes" id="UP000501812"/>
    </source>
</evidence>
<name>A0A858RH43_9BACT</name>
<evidence type="ECO:0000256" key="3">
    <source>
        <dbReference type="SAM" id="Phobius"/>
    </source>
</evidence>
<keyword evidence="1" id="KW-0175">Coiled coil</keyword>
<proteinExistence type="predicted"/>
<evidence type="ECO:0000256" key="2">
    <source>
        <dbReference type="SAM" id="MobiDB-lite"/>
    </source>
</evidence>
<dbReference type="RefSeq" id="WP_169454177.1">
    <property type="nucleotide sequence ID" value="NZ_CP051774.1"/>
</dbReference>